<gene>
    <name evidence="6" type="ORF">FOH10_06645</name>
</gene>
<sequence>MSSVAGRGPDLSRVSTREEFAAALTALRRSAGLTVRQVVERSGALHGTVSGWFAGQHLPTEANERMFRDVLGCCGVTVAEQDSWLAALRRVRPTTGRRREAGELPYRGLAAFAAEDAAWFFGRADATAELFQRVESLRTGSESARVLIVVGASGSGKSSLLRAGLVPLLCRHGRSVAVLRPGTRPAAALAAAPPVDVLVVDQFEEAWSQCRDLEQRREFFDAITGSRSGCVYVLGLRADFYRQVAEEAELLDALAAHAMLVRPLTSAAVREVIVEPARKAKWTVEEELVHLLLVELAPHGSAAAHDVGALPLLSHALLETWRHSTRRRMTVADYLATGGIGGAIQQSAEAVYTTLTDRQRDLARRTFLRLVSVEEELSTRRRVQHGELFFDTESVDDVETVIERFAAHRLLTVDEDTIEISHEALIGAWRRLTDWINTDRTGLLVHRRLTQATRTWLDADRDPGALLGTGRLALMREWAETDDHDTALNRDEREYLRASIAHQEALVASERRRTRILRRLVAGLALALVVAMVLAGVALIARSTANRARDEARSRQIAVQSATLRAKDPALAAQLALAAYRVHPTLEARSAVLDASATHTPVRLLGAPGGALIAADATGEVFAVGRQDRSVMLYERMSRTPLRSLAAVSIGSEGATRLDALAVDRAGRLLAAATDRGIHLWDIADRDAPAPLAVLGATAVPVKNLAFSPDGAELAGGGLVTNDVHRWTVSDPARPVARPPLVFPTEGSVVAYSPDGLLLAAGGAGAALRIWDRRRDVPTPVHDSGPDGSTDDFTALSFHPTGTVLAAGGRGRDVRRWSVADPARPVGLPTLTGFTSYVNDLAYSPDGDRLAATSSDNTTRIWATDGDLLEVTLPNPVIVVSVVFVGDGTGIVTGGIDGAARVWPLPGPALRGARSVVYQMPMDRTGTRLLVGTGAADSHPRLWDLSEPDAPVEYSTLGVGPEEQTTGAVALAADGSVAAVGARTGRVHLWDLGDPRQPRHRAEIPGVRGLVGALAFDPDATLLVVAGQDDQTVTLWDVGDIARPAPLGTLDVGPGLPSIVAIDPSGTLLAVGPGLPSIVAIDPSGTLLAVATSHESVRLWDITDRRRPREVPSLTGFGNDVASVAFGPRDGLLAAAGADRTVRLFGLADPDEPRRLAVLRGPADAVITLNFSPDGTRVAGGGGGGGIWVWDITDPRAPSRAAVLNGYEGRVNEVVYGHGGALLAAGGPAMTVQLWATDPDRVAAELCGGGSTPLTAEEWERYLPGVPAEDLCTGS</sequence>
<dbReference type="PROSITE" id="PS00678">
    <property type="entry name" value="WD_REPEATS_1"/>
    <property type="match status" value="1"/>
</dbReference>
<feature type="repeat" description="WD" evidence="3">
    <location>
        <begin position="831"/>
        <end position="862"/>
    </location>
</feature>
<dbReference type="InterPro" id="IPR036322">
    <property type="entry name" value="WD40_repeat_dom_sf"/>
</dbReference>
<dbReference type="InterPro" id="IPR049052">
    <property type="entry name" value="nSTAND1"/>
</dbReference>
<dbReference type="Pfam" id="PF20703">
    <property type="entry name" value="nSTAND1"/>
    <property type="match status" value="1"/>
</dbReference>
<accession>A0A516NHU9</accession>
<dbReference type="PANTHER" id="PTHR19879">
    <property type="entry name" value="TRANSCRIPTION INITIATION FACTOR TFIID"/>
    <property type="match status" value="1"/>
</dbReference>
<evidence type="ECO:0000256" key="2">
    <source>
        <dbReference type="ARBA" id="ARBA00022737"/>
    </source>
</evidence>
<dbReference type="InterPro" id="IPR019775">
    <property type="entry name" value="WD40_repeat_CS"/>
</dbReference>
<dbReference type="InterPro" id="IPR027417">
    <property type="entry name" value="P-loop_NTPase"/>
</dbReference>
<feature type="repeat" description="WD" evidence="3">
    <location>
        <begin position="786"/>
        <end position="819"/>
    </location>
</feature>
<dbReference type="SUPFAM" id="SSF50978">
    <property type="entry name" value="WD40 repeat-like"/>
    <property type="match status" value="1"/>
</dbReference>
<organism evidence="6 7">
    <name type="scientific">Nocardia otitidiscaviarum</name>
    <dbReference type="NCBI Taxonomy" id="1823"/>
    <lineage>
        <taxon>Bacteria</taxon>
        <taxon>Bacillati</taxon>
        <taxon>Actinomycetota</taxon>
        <taxon>Actinomycetes</taxon>
        <taxon>Mycobacteriales</taxon>
        <taxon>Nocardiaceae</taxon>
        <taxon>Nocardia</taxon>
    </lineage>
</organism>
<dbReference type="SUPFAM" id="SSF82171">
    <property type="entry name" value="DPP6 N-terminal domain-like"/>
    <property type="match status" value="1"/>
</dbReference>
<feature type="repeat" description="WD" evidence="3">
    <location>
        <begin position="750"/>
        <end position="772"/>
    </location>
</feature>
<dbReference type="PANTHER" id="PTHR19879:SF9">
    <property type="entry name" value="TRANSCRIPTION INITIATION FACTOR TFIID SUBUNIT 5"/>
    <property type="match status" value="1"/>
</dbReference>
<dbReference type="InterPro" id="IPR015943">
    <property type="entry name" value="WD40/YVTN_repeat-like_dom_sf"/>
</dbReference>
<reference evidence="6 7" key="1">
    <citation type="submission" date="2019-07" db="EMBL/GenBank/DDBJ databases">
        <title>Complete Genome Sequence and Methylome Analysis of Nocardia otitidis-caviarum NEB252.</title>
        <authorList>
            <person name="Fomenkov A."/>
            <person name="Anton B.P."/>
            <person name="Vincze T."/>
            <person name="Roberts R.J."/>
        </authorList>
    </citation>
    <scope>NUCLEOTIDE SEQUENCE [LARGE SCALE GENOMIC DNA]</scope>
    <source>
        <strain evidence="6 7">NEB252</strain>
    </source>
</reference>
<proteinExistence type="predicted"/>
<dbReference type="SUPFAM" id="SSF52540">
    <property type="entry name" value="P-loop containing nucleoside triphosphate hydrolases"/>
    <property type="match status" value="1"/>
</dbReference>
<dbReference type="GeneID" id="80332072"/>
<dbReference type="PROSITE" id="PS50082">
    <property type="entry name" value="WD_REPEATS_2"/>
    <property type="match status" value="7"/>
</dbReference>
<feature type="domain" description="Novel STAND NTPase 1" evidence="5">
    <location>
        <begin position="105"/>
        <end position="463"/>
    </location>
</feature>
<evidence type="ECO:0000313" key="6">
    <source>
        <dbReference type="EMBL" id="QDP78466.1"/>
    </source>
</evidence>
<evidence type="ECO:0000256" key="1">
    <source>
        <dbReference type="ARBA" id="ARBA00022574"/>
    </source>
</evidence>
<name>A0A516NHU9_9NOCA</name>
<dbReference type="PROSITE" id="PS50294">
    <property type="entry name" value="WD_REPEATS_REGION"/>
    <property type="match status" value="2"/>
</dbReference>
<dbReference type="RefSeq" id="WP_143980052.1">
    <property type="nucleotide sequence ID" value="NZ_CP041695.1"/>
</dbReference>
<dbReference type="SMART" id="SM00320">
    <property type="entry name" value="WD40"/>
    <property type="match status" value="13"/>
</dbReference>
<keyword evidence="4" id="KW-0812">Transmembrane</keyword>
<evidence type="ECO:0000313" key="7">
    <source>
        <dbReference type="Proteomes" id="UP000317039"/>
    </source>
</evidence>
<dbReference type="Proteomes" id="UP000317039">
    <property type="component" value="Chromosome"/>
</dbReference>
<feature type="repeat" description="WD" evidence="3">
    <location>
        <begin position="1159"/>
        <end position="1200"/>
    </location>
</feature>
<dbReference type="KEGG" id="nod:FOH10_06645"/>
<evidence type="ECO:0000259" key="5">
    <source>
        <dbReference type="Pfam" id="PF20703"/>
    </source>
</evidence>
<dbReference type="InterPro" id="IPR001680">
    <property type="entry name" value="WD40_rpt"/>
</dbReference>
<dbReference type="EMBL" id="CP041695">
    <property type="protein sequence ID" value="QDP78466.1"/>
    <property type="molecule type" value="Genomic_DNA"/>
</dbReference>
<feature type="repeat" description="WD" evidence="3">
    <location>
        <begin position="1114"/>
        <end position="1155"/>
    </location>
</feature>
<dbReference type="AlphaFoldDB" id="A0A516NHU9"/>
<feature type="repeat" description="WD" evidence="3">
    <location>
        <begin position="1004"/>
        <end position="1038"/>
    </location>
</feature>
<feature type="repeat" description="WD" evidence="3">
    <location>
        <begin position="1079"/>
        <end position="1110"/>
    </location>
</feature>
<feature type="transmembrane region" description="Helical" evidence="4">
    <location>
        <begin position="520"/>
        <end position="541"/>
    </location>
</feature>
<dbReference type="Gene3D" id="2.130.10.10">
    <property type="entry name" value="YVTN repeat-like/Quinoprotein amine dehydrogenase"/>
    <property type="match status" value="4"/>
</dbReference>
<dbReference type="SUPFAM" id="SSF50998">
    <property type="entry name" value="Quinoprotein alcohol dehydrogenase-like"/>
    <property type="match status" value="1"/>
</dbReference>
<evidence type="ECO:0000256" key="3">
    <source>
        <dbReference type="PROSITE-ProRule" id="PRU00221"/>
    </source>
</evidence>
<keyword evidence="1 3" id="KW-0853">WD repeat</keyword>
<keyword evidence="4" id="KW-0472">Membrane</keyword>
<dbReference type="InterPro" id="IPR011047">
    <property type="entry name" value="Quinoprotein_ADH-like_sf"/>
</dbReference>
<keyword evidence="4" id="KW-1133">Transmembrane helix</keyword>
<protein>
    <submittedName>
        <fullName evidence="6">WD40 repeat domain-containing protein</fullName>
    </submittedName>
</protein>
<evidence type="ECO:0000256" key="4">
    <source>
        <dbReference type="SAM" id="Phobius"/>
    </source>
</evidence>
<dbReference type="Pfam" id="PF00400">
    <property type="entry name" value="WD40"/>
    <property type="match status" value="5"/>
</dbReference>
<keyword evidence="2" id="KW-0677">Repeat</keyword>